<accession>X0X273</accession>
<dbReference type="EMBL" id="BARS01042616">
    <property type="protein sequence ID" value="GAG30748.1"/>
    <property type="molecule type" value="Genomic_DNA"/>
</dbReference>
<dbReference type="InterPro" id="IPR023366">
    <property type="entry name" value="ATP_synth_asu-like_sf"/>
</dbReference>
<dbReference type="AlphaFoldDB" id="X0X273"/>
<feature type="non-terminal residue" evidence="1">
    <location>
        <position position="32"/>
    </location>
</feature>
<evidence type="ECO:0000313" key="1">
    <source>
        <dbReference type="EMBL" id="GAG30748.1"/>
    </source>
</evidence>
<comment type="caution">
    <text evidence="1">The sequence shown here is derived from an EMBL/GenBank/DDBJ whole genome shotgun (WGS) entry which is preliminary data.</text>
</comment>
<dbReference type="Gene3D" id="2.40.30.20">
    <property type="match status" value="1"/>
</dbReference>
<reference evidence="1" key="1">
    <citation type="journal article" date="2014" name="Front. Microbiol.">
        <title>High frequency of phylogenetically diverse reductive dehalogenase-homologous genes in deep subseafloor sedimentary metagenomes.</title>
        <authorList>
            <person name="Kawai M."/>
            <person name="Futagami T."/>
            <person name="Toyoda A."/>
            <person name="Takaki Y."/>
            <person name="Nishi S."/>
            <person name="Hori S."/>
            <person name="Arai W."/>
            <person name="Tsubouchi T."/>
            <person name="Morono Y."/>
            <person name="Uchiyama I."/>
            <person name="Ito T."/>
            <person name="Fujiyama A."/>
            <person name="Inagaki F."/>
            <person name="Takami H."/>
        </authorList>
    </citation>
    <scope>NUCLEOTIDE SEQUENCE</scope>
    <source>
        <strain evidence="1">Expedition CK06-06</strain>
    </source>
</reference>
<gene>
    <name evidence="1" type="ORF">S01H1_64647</name>
</gene>
<organism evidence="1">
    <name type="scientific">marine sediment metagenome</name>
    <dbReference type="NCBI Taxonomy" id="412755"/>
    <lineage>
        <taxon>unclassified sequences</taxon>
        <taxon>metagenomes</taxon>
        <taxon>ecological metagenomes</taxon>
    </lineage>
</organism>
<proteinExistence type="predicted"/>
<name>X0X273_9ZZZZ</name>
<protein>
    <submittedName>
        <fullName evidence="1">Uncharacterized protein</fullName>
    </submittedName>
</protein>
<sequence>MFEIIGRVSRVLGPVVHAKGVEIAQMLELVEV</sequence>